<dbReference type="EMBL" id="CAJJDP010000043">
    <property type="protein sequence ID" value="CAD8163690.1"/>
    <property type="molecule type" value="Genomic_DNA"/>
</dbReference>
<comment type="caution">
    <text evidence="1">The sequence shown here is derived from an EMBL/GenBank/DDBJ whole genome shotgun (WGS) entry which is preliminary data.</text>
</comment>
<protein>
    <submittedName>
        <fullName evidence="1">Uncharacterized protein</fullName>
    </submittedName>
</protein>
<evidence type="ECO:0000313" key="2">
    <source>
        <dbReference type="Proteomes" id="UP000683925"/>
    </source>
</evidence>
<sequence length="48" mass="5767">MVEILEDSQSQQMIIMTSSHYYQNYVSWIEWKNNFSEQDAALQHQLSD</sequence>
<dbReference type="Proteomes" id="UP000683925">
    <property type="component" value="Unassembled WGS sequence"/>
</dbReference>
<organism evidence="1 2">
    <name type="scientific">Paramecium octaurelia</name>
    <dbReference type="NCBI Taxonomy" id="43137"/>
    <lineage>
        <taxon>Eukaryota</taxon>
        <taxon>Sar</taxon>
        <taxon>Alveolata</taxon>
        <taxon>Ciliophora</taxon>
        <taxon>Intramacronucleata</taxon>
        <taxon>Oligohymenophorea</taxon>
        <taxon>Peniculida</taxon>
        <taxon>Parameciidae</taxon>
        <taxon>Paramecium</taxon>
    </lineage>
</organism>
<proteinExistence type="predicted"/>
<keyword evidence="2" id="KW-1185">Reference proteome</keyword>
<evidence type="ECO:0000313" key="1">
    <source>
        <dbReference type="EMBL" id="CAD8163690.1"/>
    </source>
</evidence>
<accession>A0A8S1UFU1</accession>
<gene>
    <name evidence="1" type="ORF">POCTA_138.1.T0430316</name>
</gene>
<reference evidence="1" key="1">
    <citation type="submission" date="2021-01" db="EMBL/GenBank/DDBJ databases">
        <authorList>
            <consortium name="Genoscope - CEA"/>
            <person name="William W."/>
        </authorList>
    </citation>
    <scope>NUCLEOTIDE SEQUENCE</scope>
</reference>
<name>A0A8S1UFU1_PAROT</name>
<dbReference type="AlphaFoldDB" id="A0A8S1UFU1"/>